<dbReference type="SUPFAM" id="SSF56784">
    <property type="entry name" value="HAD-like"/>
    <property type="match status" value="1"/>
</dbReference>
<dbReference type="SFLD" id="SFLDG01125">
    <property type="entry name" value="C1.1:_Acid_Phosphatase_Like"/>
    <property type="match status" value="1"/>
</dbReference>
<dbReference type="EMBL" id="JAUYVI010000002">
    <property type="protein sequence ID" value="MDQ7247105.1"/>
    <property type="molecule type" value="Genomic_DNA"/>
</dbReference>
<keyword evidence="3" id="KW-0449">Lipoprotein</keyword>
<evidence type="ECO:0000256" key="1">
    <source>
        <dbReference type="ARBA" id="ARBA00022729"/>
    </source>
</evidence>
<dbReference type="Pfam" id="PF03767">
    <property type="entry name" value="Acid_phosphat_B"/>
    <property type="match status" value="1"/>
</dbReference>
<dbReference type="InterPro" id="IPR006423">
    <property type="entry name" value="Lipo_e_P4"/>
</dbReference>
<dbReference type="Proteomes" id="UP001230156">
    <property type="component" value="Unassembled WGS sequence"/>
</dbReference>
<name>A0ABU0YH98_9PROT</name>
<dbReference type="Gene3D" id="3.40.50.1000">
    <property type="entry name" value="HAD superfamily/HAD-like"/>
    <property type="match status" value="1"/>
</dbReference>
<dbReference type="PANTHER" id="PTHR31284">
    <property type="entry name" value="ACID PHOSPHATASE-LIKE PROTEIN"/>
    <property type="match status" value="1"/>
</dbReference>
<keyword evidence="4" id="KW-1185">Reference proteome</keyword>
<dbReference type="PANTHER" id="PTHR31284:SF10">
    <property type="entry name" value="ACID PHOSPHATASE-LIKE PROTEIN"/>
    <property type="match status" value="1"/>
</dbReference>
<dbReference type="PROSITE" id="PS51257">
    <property type="entry name" value="PROKAR_LIPOPROTEIN"/>
    <property type="match status" value="1"/>
</dbReference>
<evidence type="ECO:0000313" key="3">
    <source>
        <dbReference type="EMBL" id="MDQ7247105.1"/>
    </source>
</evidence>
<organism evidence="3 4">
    <name type="scientific">Dongia sedimenti</name>
    <dbReference type="NCBI Taxonomy" id="3064282"/>
    <lineage>
        <taxon>Bacteria</taxon>
        <taxon>Pseudomonadati</taxon>
        <taxon>Pseudomonadota</taxon>
        <taxon>Alphaproteobacteria</taxon>
        <taxon>Rhodospirillales</taxon>
        <taxon>Dongiaceae</taxon>
        <taxon>Dongia</taxon>
    </lineage>
</organism>
<dbReference type="PIRSF" id="PIRSF019271">
    <property type="entry name" value="Acid_Ptase_C"/>
    <property type="match status" value="1"/>
</dbReference>
<reference evidence="4" key="1">
    <citation type="submission" date="2023-08" db="EMBL/GenBank/DDBJ databases">
        <title>Rhodospirillaceae gen. nov., a novel taxon isolated from the Yangtze River Yuezi River estuary sludge.</title>
        <authorList>
            <person name="Ruan L."/>
        </authorList>
    </citation>
    <scope>NUCLEOTIDE SEQUENCE [LARGE SCALE GENOMIC DNA]</scope>
    <source>
        <strain evidence="4">R-7</strain>
    </source>
</reference>
<evidence type="ECO:0000313" key="4">
    <source>
        <dbReference type="Proteomes" id="UP001230156"/>
    </source>
</evidence>
<dbReference type="InterPro" id="IPR005519">
    <property type="entry name" value="Acid_phosphat_B-like"/>
</dbReference>
<accession>A0ABU0YH98</accession>
<dbReference type="InterPro" id="IPR036412">
    <property type="entry name" value="HAD-like_sf"/>
</dbReference>
<proteinExistence type="predicted"/>
<dbReference type="RefSeq" id="WP_379954509.1">
    <property type="nucleotide sequence ID" value="NZ_JAUYVI010000002.1"/>
</dbReference>
<keyword evidence="1 2" id="KW-0732">Signal</keyword>
<gene>
    <name evidence="3" type="ORF">Q8A70_05490</name>
</gene>
<dbReference type="InterPro" id="IPR023214">
    <property type="entry name" value="HAD_sf"/>
</dbReference>
<dbReference type="NCBIfam" id="TIGR01533">
    <property type="entry name" value="lipo_e_P4"/>
    <property type="match status" value="1"/>
</dbReference>
<dbReference type="SFLD" id="SFLDS00003">
    <property type="entry name" value="Haloacid_Dehalogenase"/>
    <property type="match status" value="1"/>
</dbReference>
<feature type="signal peptide" evidence="2">
    <location>
        <begin position="1"/>
        <end position="29"/>
    </location>
</feature>
<evidence type="ECO:0000256" key="2">
    <source>
        <dbReference type="SAM" id="SignalP"/>
    </source>
</evidence>
<feature type="chain" id="PRO_5045212457" evidence="2">
    <location>
        <begin position="30"/>
        <end position="310"/>
    </location>
</feature>
<protein>
    <submittedName>
        <fullName evidence="3">5'-nucleotidase, lipoprotein e(P4) family</fullName>
    </submittedName>
</protein>
<comment type="caution">
    <text evidence="3">The sequence shown here is derived from an EMBL/GenBank/DDBJ whole genome shotgun (WGS) entry which is preliminary data.</text>
</comment>
<sequence length="310" mass="32974">MARFSHPRSISLGAVAFTALLLAACAEKAATPAAGATEPAAASAAAAPAPAVPADDNLNATLWMQRSVEYAGATETAFALAKLRLDQALKDKTWTAAPAEQSGAFSDLPPAIVCDVDETLLDNSAYQAWNVTAGTTFSNETWAKFVAAKIAKAVPGAAEFTNYAASKGVTVFYVTNRTVDGEQATRDNMAKLAFPMGGNVDTFLMANEQDGWGSKKGSRRAVIAKGYRILLLLGDNFGDFVDAYKGTEAERQQVFDANATHWGHDWIMLPNPSYGSWEAVPYKFDYGATPEAMRDAKRKALTSWGGPAAQ</sequence>